<name>A0A744C5D8_SALER</name>
<evidence type="ECO:0000313" key="1">
    <source>
        <dbReference type="EMBL" id="HAF1792436.1"/>
    </source>
</evidence>
<evidence type="ECO:0000313" key="2">
    <source>
        <dbReference type="EMBL" id="HAF2399206.1"/>
    </source>
</evidence>
<accession>A0A744C5D8</accession>
<gene>
    <name evidence="2" type="ORF">G8N84_003681</name>
    <name evidence="1" type="ORF">G9B33_003486</name>
</gene>
<dbReference type="AlphaFoldDB" id="A0A744C5D8"/>
<protein>
    <submittedName>
        <fullName evidence="2">Uncharacterized protein</fullName>
    </submittedName>
</protein>
<comment type="caution">
    <text evidence="2">The sequence shown here is derived from an EMBL/GenBank/DDBJ whole genome shotgun (WGS) entry which is preliminary data.</text>
</comment>
<dbReference type="EMBL" id="DAAUKB010000006">
    <property type="protein sequence ID" value="HAF1792436.1"/>
    <property type="molecule type" value="Genomic_DNA"/>
</dbReference>
<reference evidence="2" key="1">
    <citation type="journal article" date="2018" name="Genome Biol.">
        <title>SKESA: strategic k-mer extension for scrupulous assemblies.</title>
        <authorList>
            <person name="Souvorov A."/>
            <person name="Agarwala R."/>
            <person name="Lipman D.J."/>
        </authorList>
    </citation>
    <scope>NUCLEOTIDE SEQUENCE</scope>
    <source>
        <strain evidence="2">MA.129 TIR-8</strain>
        <strain evidence="1">MA.AU5 KAK-SR</strain>
    </source>
</reference>
<organism evidence="2">
    <name type="scientific">Salmonella enterica</name>
    <name type="common">Salmonella choleraesuis</name>
    <dbReference type="NCBI Taxonomy" id="28901"/>
    <lineage>
        <taxon>Bacteria</taxon>
        <taxon>Pseudomonadati</taxon>
        <taxon>Pseudomonadota</taxon>
        <taxon>Gammaproteobacteria</taxon>
        <taxon>Enterobacterales</taxon>
        <taxon>Enterobacteriaceae</taxon>
        <taxon>Salmonella</taxon>
    </lineage>
</organism>
<proteinExistence type="predicted"/>
<sequence length="45" mass="5068">MALLHEAEEPFSNQFFYQRLAGAQNNIAVPVNTLLTQLIHAKEAQ</sequence>
<dbReference type="EMBL" id="DAAUQM010000004">
    <property type="protein sequence ID" value="HAF2399206.1"/>
    <property type="molecule type" value="Genomic_DNA"/>
</dbReference>
<reference evidence="2" key="2">
    <citation type="submission" date="2020-02" db="EMBL/GenBank/DDBJ databases">
        <authorList>
            <consortium name="NCBI Pathogen Detection Project"/>
        </authorList>
    </citation>
    <scope>NUCLEOTIDE SEQUENCE</scope>
    <source>
        <strain evidence="2">MA.129 TIR-8</strain>
        <strain evidence="1">MA.AU5 KAK-SR</strain>
    </source>
</reference>